<dbReference type="Pfam" id="PF15818">
    <property type="entry name" value="CCDC73"/>
    <property type="match status" value="1"/>
</dbReference>
<feature type="coiled-coil region" evidence="1">
    <location>
        <begin position="78"/>
        <end position="162"/>
    </location>
</feature>
<gene>
    <name evidence="3" type="primary">CCDC73</name>
</gene>
<reference evidence="3" key="3">
    <citation type="submission" date="2025-09" db="UniProtKB">
        <authorList>
            <consortium name="Ensembl"/>
        </authorList>
    </citation>
    <scope>IDENTIFICATION</scope>
    <source>
        <strain evidence="3">breed Abyssinian</strain>
    </source>
</reference>
<sequence length="1088" mass="125036">MLFKGQLYVKEVNVNMENHFKTDSSSSTFALQSSSETMFSIQLLDFKTSLLEALEELRMRRETETQYEEQIGKIIVETQELKWQKETLQNQKETLAKQHKEAMAAFKKQLKMKMCALEEEKGKYQLATEIKEKEIEGLKETLKALQVSKYSLQKKVSEMEQKVQLHLLAKEDHQKQLNEIEKYYATITGQFGLVKENHGKLEQNVQEAIQLNNRLSALNKKQESEICSLKKELKKVTSDLIKSKVTCQQEIGEENIHLTIKEQKFQELQERFNMELELNKKINEEITHIQEEKQDIITSFQHMQQLLQHQTEVNTELEAELKVLKENNETLERDNELQREKVKENEEKFLNLQNEHEKALGTWKKHVEELTGEINEVKNELSSLKETHIKLQEHYNELCHQKKFEENKNFQNLPEVNTKNSEMSMEKPENTIIQKCNSGQEIKTDTMSFCSDTNYREKEEKKKDPFIEIIEDLQLFEKSSKNESDPAIPQDENQSEVSLSKTLCIEKELISQGQTLNVTDLRKAVTSEKKDKVHLEKDNDCTEFKSPNNSFLMADRSTETEKIHLERTERSDLHHADIHLEVENTITSSNNILNEMSHHTNQKKDGSEDEPFKQFRLLPGIQENATEKEIPNSDQTRADLDSSLNVKNPVQCQKYSLQDSSNVMLDDKQCKINQMQLLSKKSECSVLPFKQTSVFQQICNDTSEKPELPISSDTAVNHPISSAFSDNLKVLKNANKNVNIMPTLVKPNSSPRERTIWKNLNDMDTSQLKNSLGYLENSVTISHLQINNENVHTSQAKDMKTAVPTKTSTEIQFSNKESQIDENQITEATKNDLSLFVNVNERQHTLLNNTENTESLNDIVSGEIYSEGQLEESCSFHIKPSGDLVNRSGRSAFDLSTSDKKTEKIPVYVNFLDPSLWSKVNQIESQTLSTSTSSIPLLLQERPTGPSENKNMVSVTLCKNVDDIRKDTGPDTTSINRVADTLNSSSIHPDPKGEPSQERNAIAKTFYDSSFPTEHVKIKPLKSTLPQSHFQAIKIKDTTNVAASSPGEEDWQSLETNQVNEIEKFLSLENDNHPKKRKTEEMLEKMTE</sequence>
<dbReference type="Proteomes" id="UP000823872">
    <property type="component" value="Chromosome D1"/>
</dbReference>
<dbReference type="PANTHER" id="PTHR28660:SF1">
    <property type="entry name" value="COILED-COIL DOMAIN-CONTAINING PROTEIN 73"/>
    <property type="match status" value="1"/>
</dbReference>
<dbReference type="GeneTree" id="ENSGT00390000013482"/>
<protein>
    <recommendedName>
        <fullName evidence="5">Coiled-coil domain containing 73</fullName>
    </recommendedName>
</protein>
<evidence type="ECO:0000256" key="2">
    <source>
        <dbReference type="SAM" id="MobiDB-lite"/>
    </source>
</evidence>
<evidence type="ECO:0000313" key="3">
    <source>
        <dbReference type="Ensembl" id="ENSFCTP00005023459.1"/>
    </source>
</evidence>
<evidence type="ECO:0000256" key="1">
    <source>
        <dbReference type="SAM" id="Coils"/>
    </source>
</evidence>
<feature type="coiled-coil region" evidence="1">
    <location>
        <begin position="265"/>
        <end position="394"/>
    </location>
</feature>
<keyword evidence="1" id="KW-0175">Coiled coil</keyword>
<organism evidence="3 4">
    <name type="scientific">Felis catus</name>
    <name type="common">Cat</name>
    <name type="synonym">Felis silvestris catus</name>
    <dbReference type="NCBI Taxonomy" id="9685"/>
    <lineage>
        <taxon>Eukaryota</taxon>
        <taxon>Metazoa</taxon>
        <taxon>Chordata</taxon>
        <taxon>Craniata</taxon>
        <taxon>Vertebrata</taxon>
        <taxon>Euteleostomi</taxon>
        <taxon>Mammalia</taxon>
        <taxon>Eutheria</taxon>
        <taxon>Laurasiatheria</taxon>
        <taxon>Carnivora</taxon>
        <taxon>Feliformia</taxon>
        <taxon>Felidae</taxon>
        <taxon>Felinae</taxon>
        <taxon>Felis</taxon>
    </lineage>
</organism>
<accession>A0ABI7XLT4</accession>
<proteinExistence type="predicted"/>
<dbReference type="PANTHER" id="PTHR28660">
    <property type="entry name" value="COILED-COIL DOMAIN-CONTAINING PROTEIN 73"/>
    <property type="match status" value="1"/>
</dbReference>
<dbReference type="InterPro" id="IPR031650">
    <property type="entry name" value="CCDC73"/>
</dbReference>
<dbReference type="Ensembl" id="ENSFCTT00005034449.1">
    <property type="protein sequence ID" value="ENSFCTP00005023459.1"/>
    <property type="gene ID" value="ENSFCTG00005012020.1"/>
</dbReference>
<name>A0ABI7XLT4_FELCA</name>
<feature type="region of interest" description="Disordered" evidence="2">
    <location>
        <begin position="1069"/>
        <end position="1088"/>
    </location>
</feature>
<reference evidence="3" key="2">
    <citation type="submission" date="2025-08" db="UniProtKB">
        <authorList>
            <consortium name="Ensembl"/>
        </authorList>
    </citation>
    <scope>IDENTIFICATION</scope>
    <source>
        <strain evidence="3">breed Abyssinian</strain>
    </source>
</reference>
<evidence type="ECO:0000313" key="4">
    <source>
        <dbReference type="Proteomes" id="UP000823872"/>
    </source>
</evidence>
<keyword evidence="4" id="KW-1185">Reference proteome</keyword>
<reference evidence="3 4" key="1">
    <citation type="submission" date="2021-02" db="EMBL/GenBank/DDBJ databases">
        <title>Safari Cat Assemblies.</title>
        <authorList>
            <person name="Bredemeyer K.R."/>
            <person name="Murphy W.J."/>
        </authorList>
    </citation>
    <scope>NUCLEOTIDE SEQUENCE [LARGE SCALE GENOMIC DNA]</scope>
</reference>
<evidence type="ECO:0008006" key="5">
    <source>
        <dbReference type="Google" id="ProtNLM"/>
    </source>
</evidence>